<protein>
    <recommendedName>
        <fullName evidence="4">MADS-box domain-containing protein</fullName>
    </recommendedName>
</protein>
<evidence type="ECO:0000313" key="2">
    <source>
        <dbReference type="EMBL" id="CAG9333690.1"/>
    </source>
</evidence>
<comment type="caution">
    <text evidence="2">The sequence shown here is derived from an EMBL/GenBank/DDBJ whole genome shotgun (WGS) entry which is preliminary data.</text>
</comment>
<dbReference type="Proteomes" id="UP001162131">
    <property type="component" value="Unassembled WGS sequence"/>
</dbReference>
<dbReference type="GO" id="GO:0046983">
    <property type="term" value="F:protein dimerization activity"/>
    <property type="evidence" value="ECO:0007669"/>
    <property type="project" value="InterPro"/>
</dbReference>
<feature type="region of interest" description="Disordered" evidence="1">
    <location>
        <begin position="92"/>
        <end position="136"/>
    </location>
</feature>
<sequence>MNHNKNREGRKRNIDVKLRSRRIETLVKKAVELAMQHEVDLLLVVYSPDTKSWIEYSSKDAGQLFFGLQAAKEHMDKVETFHNDKIKALLKTDAKETSTSPPPTKRLKQATDESQFSEPTDKVRKGLDSDASTLSTNETLPKLSRIKGSPTNTNLELSESTELTTVPFNFADMIGKQDSLKLPTTLADLDPDDFLF</sequence>
<accession>A0AAU9K9R7</accession>
<dbReference type="SUPFAM" id="SSF55455">
    <property type="entry name" value="SRF-like"/>
    <property type="match status" value="1"/>
</dbReference>
<dbReference type="AlphaFoldDB" id="A0AAU9K9R7"/>
<evidence type="ECO:0000313" key="3">
    <source>
        <dbReference type="Proteomes" id="UP001162131"/>
    </source>
</evidence>
<dbReference type="InterPro" id="IPR036879">
    <property type="entry name" value="TF_MADSbox_sf"/>
</dbReference>
<dbReference type="EMBL" id="CAJZBQ010000057">
    <property type="protein sequence ID" value="CAG9333690.1"/>
    <property type="molecule type" value="Genomic_DNA"/>
</dbReference>
<evidence type="ECO:0008006" key="4">
    <source>
        <dbReference type="Google" id="ProtNLM"/>
    </source>
</evidence>
<dbReference type="GO" id="GO:0003677">
    <property type="term" value="F:DNA binding"/>
    <property type="evidence" value="ECO:0007669"/>
    <property type="project" value="InterPro"/>
</dbReference>
<proteinExistence type="predicted"/>
<evidence type="ECO:0000256" key="1">
    <source>
        <dbReference type="SAM" id="MobiDB-lite"/>
    </source>
</evidence>
<organism evidence="2 3">
    <name type="scientific">Blepharisma stoltei</name>
    <dbReference type="NCBI Taxonomy" id="1481888"/>
    <lineage>
        <taxon>Eukaryota</taxon>
        <taxon>Sar</taxon>
        <taxon>Alveolata</taxon>
        <taxon>Ciliophora</taxon>
        <taxon>Postciliodesmatophora</taxon>
        <taxon>Heterotrichea</taxon>
        <taxon>Heterotrichida</taxon>
        <taxon>Blepharismidae</taxon>
        <taxon>Blepharisma</taxon>
    </lineage>
</organism>
<gene>
    <name evidence="2" type="ORF">BSTOLATCC_MIC59506</name>
</gene>
<name>A0AAU9K9R7_9CILI</name>
<keyword evidence="3" id="KW-1185">Reference proteome</keyword>
<reference evidence="2" key="1">
    <citation type="submission" date="2021-09" db="EMBL/GenBank/DDBJ databases">
        <authorList>
            <consortium name="AG Swart"/>
            <person name="Singh M."/>
            <person name="Singh A."/>
            <person name="Seah K."/>
            <person name="Emmerich C."/>
        </authorList>
    </citation>
    <scope>NUCLEOTIDE SEQUENCE</scope>
    <source>
        <strain evidence="2">ATCC30299</strain>
    </source>
</reference>
<feature type="compositionally biased region" description="Basic and acidic residues" evidence="1">
    <location>
        <begin position="119"/>
        <end position="128"/>
    </location>
</feature>